<name>B8HZ57_CYAP4</name>
<accession>B8HZ57</accession>
<dbReference type="EMBL" id="CP001345">
    <property type="protein sequence ID" value="ACL47705.1"/>
    <property type="molecule type" value="Genomic_DNA"/>
</dbReference>
<organism evidence="1">
    <name type="scientific">Cyanothece sp. (strain PCC 7425 / ATCC 29141)</name>
    <dbReference type="NCBI Taxonomy" id="395961"/>
    <lineage>
        <taxon>Bacteria</taxon>
        <taxon>Bacillati</taxon>
        <taxon>Cyanobacteriota</taxon>
        <taxon>Cyanophyceae</taxon>
        <taxon>Gomontiellales</taxon>
        <taxon>Cyanothecaceae</taxon>
        <taxon>Cyanothece</taxon>
    </lineage>
</organism>
<reference evidence="1" key="1">
    <citation type="submission" date="2009-01" db="EMBL/GenBank/DDBJ databases">
        <title>Complete sequence of plasmid1 Cyanothece sp. PCC 7425.</title>
        <authorList>
            <consortium name="US DOE Joint Genome Institute"/>
            <person name="Lucas S."/>
            <person name="Copeland A."/>
            <person name="Lapidus A."/>
            <person name="Glavina del Rio T."/>
            <person name="Dalin E."/>
            <person name="Tice H."/>
            <person name="Bruce D."/>
            <person name="Goodwin L."/>
            <person name="Pitluck S."/>
            <person name="Sims D."/>
            <person name="Meineke L."/>
            <person name="Brettin T."/>
            <person name="Detter J.C."/>
            <person name="Han C."/>
            <person name="Larimer F."/>
            <person name="Land M."/>
            <person name="Hauser L."/>
            <person name="Kyrpides N."/>
            <person name="Ovchinnikova G."/>
            <person name="Liberton M."/>
            <person name="Stoeckel J."/>
            <person name="Banerjee A."/>
            <person name="Singh A."/>
            <person name="Page L."/>
            <person name="Sato H."/>
            <person name="Zhao L."/>
            <person name="Sherman L."/>
            <person name="Pakrasi H."/>
            <person name="Richardson P."/>
        </authorList>
    </citation>
    <scope>NUCLEOTIDE SEQUENCE</scope>
    <source>
        <strain evidence="1">PCC 7425</strain>
        <plasmid evidence="1">pP742501</plasmid>
    </source>
</reference>
<dbReference type="KEGG" id="cyn:Cyan7425_5452"/>
<keyword evidence="1" id="KW-0614">Plasmid</keyword>
<gene>
    <name evidence="1" type="ordered locus">Cyan7425_5452</name>
</gene>
<evidence type="ECO:0000313" key="1">
    <source>
        <dbReference type="EMBL" id="ACL47705.1"/>
    </source>
</evidence>
<dbReference type="AlphaFoldDB" id="B8HZ57"/>
<protein>
    <submittedName>
        <fullName evidence="1">Uncharacterized protein</fullName>
    </submittedName>
</protein>
<proteinExistence type="predicted"/>
<dbReference type="HOGENOM" id="CLU_2989094_0_0_3"/>
<geneLocation type="plasmid" evidence="1">
    <name>pP742501</name>
</geneLocation>
<sequence>MKAPQINLPALLLAFAITGLIADTMPVPGLRAGVIAQTSNWVTATIQAPATAAVAPR</sequence>